<evidence type="ECO:0000313" key="3">
    <source>
        <dbReference type="Proteomes" id="UP000554235"/>
    </source>
</evidence>
<dbReference type="AlphaFoldDB" id="A0A8H4KJP4"/>
<reference evidence="2 3" key="1">
    <citation type="submission" date="2020-01" db="EMBL/GenBank/DDBJ databases">
        <title>Identification and distribution of gene clusters putatively required for synthesis of sphingolipid metabolism inhibitors in phylogenetically diverse species of the filamentous fungus Fusarium.</title>
        <authorList>
            <person name="Kim H.-S."/>
            <person name="Busman M."/>
            <person name="Brown D.W."/>
            <person name="Divon H."/>
            <person name="Uhlig S."/>
            <person name="Proctor R.H."/>
        </authorList>
    </citation>
    <scope>NUCLEOTIDE SEQUENCE [LARGE SCALE GENOMIC DNA]</scope>
    <source>
        <strain evidence="2 3">NRRL 20459</strain>
    </source>
</reference>
<organism evidence="2 3">
    <name type="scientific">Fusarium albosuccineum</name>
    <dbReference type="NCBI Taxonomy" id="1237068"/>
    <lineage>
        <taxon>Eukaryota</taxon>
        <taxon>Fungi</taxon>
        <taxon>Dikarya</taxon>
        <taxon>Ascomycota</taxon>
        <taxon>Pezizomycotina</taxon>
        <taxon>Sordariomycetes</taxon>
        <taxon>Hypocreomycetidae</taxon>
        <taxon>Hypocreales</taxon>
        <taxon>Nectriaceae</taxon>
        <taxon>Fusarium</taxon>
        <taxon>Fusarium decemcellulare species complex</taxon>
    </lineage>
</organism>
<proteinExistence type="predicted"/>
<name>A0A8H4KJP4_9HYPO</name>
<comment type="caution">
    <text evidence="2">The sequence shown here is derived from an EMBL/GenBank/DDBJ whole genome shotgun (WGS) entry which is preliminary data.</text>
</comment>
<dbReference type="Proteomes" id="UP000554235">
    <property type="component" value="Unassembled WGS sequence"/>
</dbReference>
<evidence type="ECO:0000256" key="1">
    <source>
        <dbReference type="SAM" id="Phobius"/>
    </source>
</evidence>
<feature type="transmembrane region" description="Helical" evidence="1">
    <location>
        <begin position="442"/>
        <end position="461"/>
    </location>
</feature>
<keyword evidence="3" id="KW-1185">Reference proteome</keyword>
<dbReference type="EMBL" id="JAADYS010003089">
    <property type="protein sequence ID" value="KAF4450968.1"/>
    <property type="molecule type" value="Genomic_DNA"/>
</dbReference>
<keyword evidence="1" id="KW-0812">Transmembrane</keyword>
<gene>
    <name evidence="2" type="ORF">FALBO_16405</name>
</gene>
<keyword evidence="1" id="KW-0472">Membrane</keyword>
<keyword evidence="1" id="KW-1133">Transmembrane helix</keyword>
<evidence type="ECO:0000313" key="2">
    <source>
        <dbReference type="EMBL" id="KAF4450968.1"/>
    </source>
</evidence>
<dbReference type="OrthoDB" id="5428890at2759"/>
<sequence>MIRSGREKAQDAFCPGSLCERGEEFKVSPTQCTLPFLLLIDNGPEETMRDSSDTVCKRRRSLAIGPRKLSGKSLAASNTSHHDDTVDLEWHASWLSSRLLNLPTAITSLPIQGQSIQDEGVFDTFSSYVESFVRSNDSCTIDDTVDHLQQARVFGDGSDGEVFDAMRLLVFATLGWKSMIYQPEFNVCTHDRLAVHNDNGPDSGLVFDRYNVSTDMCDRPLFVLLKCFGNLLPARSSSITQFAVETSKTAASWVALYPSELNAYLLHTLLGVRLRWVDSIALHLDYDKSSRTLSLFSFPSICASQLESRSGAIFAFASSEKNGLDPRADEDDIAHLLEEVLLSYRLLFGQSQKSRKLFRYLFDSSNLPFPRPDSLLHVLCEQRQPSLDGHSSTLPRDRRVYYAARDFPVLYERVELLAKELSGAKPRSMAGLLRDRRDTLQFWTFWLVALFGGLSILLAIIQTMLQVIQIAQQAGKI</sequence>
<accession>A0A8H4KJP4</accession>
<protein>
    <submittedName>
        <fullName evidence="2">Uncharacterized protein</fullName>
    </submittedName>
</protein>